<protein>
    <submittedName>
        <fullName evidence="2">PIN domain-containing protein</fullName>
    </submittedName>
</protein>
<sequence>MLRWREGIKPFKAGKDAFRDATIWLSVLDLAKRDCRETVCFISSNVHDFADNEGHNLHSDLQSEVEKLGLNVRFFRSLNHFNEVHTNHLNFLNKQLLSANIDCAFLNPSVLEGVRGIHCGYYFETFHRKVSTDYDGILNYDPLQAEFDKSILMFNVGREAKNEYSVWMSLGGEVLVEYLLDDEHFNFLVVHFHTEVNIIIRDKVIVSYEANYHEENSGLSIDDAYEVL</sequence>
<gene>
    <name evidence="2" type="ORF">LXM24_06215</name>
</gene>
<accession>A0A9X1PAA7</accession>
<name>A0A9X1PAA7_9BACT</name>
<dbReference type="Pfam" id="PF16289">
    <property type="entry name" value="PIN_12"/>
    <property type="match status" value="1"/>
</dbReference>
<dbReference type="AlphaFoldDB" id="A0A9X1PAA7"/>
<proteinExistence type="predicted"/>
<feature type="domain" description="DUF4935" evidence="1">
    <location>
        <begin position="6"/>
        <end position="49"/>
    </location>
</feature>
<keyword evidence="3" id="KW-1185">Reference proteome</keyword>
<comment type="caution">
    <text evidence="2">The sequence shown here is derived from an EMBL/GenBank/DDBJ whole genome shotgun (WGS) entry which is preliminary data.</text>
</comment>
<organism evidence="2 3">
    <name type="scientific">Dyadobacter fanqingshengii</name>
    <dbReference type="NCBI Taxonomy" id="2906443"/>
    <lineage>
        <taxon>Bacteria</taxon>
        <taxon>Pseudomonadati</taxon>
        <taxon>Bacteroidota</taxon>
        <taxon>Cytophagia</taxon>
        <taxon>Cytophagales</taxon>
        <taxon>Spirosomataceae</taxon>
        <taxon>Dyadobacter</taxon>
    </lineage>
</organism>
<dbReference type="InterPro" id="IPR032557">
    <property type="entry name" value="DUF4935"/>
</dbReference>
<evidence type="ECO:0000259" key="1">
    <source>
        <dbReference type="Pfam" id="PF16289"/>
    </source>
</evidence>
<evidence type="ECO:0000313" key="3">
    <source>
        <dbReference type="Proteomes" id="UP001139700"/>
    </source>
</evidence>
<dbReference type="EMBL" id="JAJTTA010000002">
    <property type="protein sequence ID" value="MCF0039675.1"/>
    <property type="molecule type" value="Genomic_DNA"/>
</dbReference>
<dbReference type="Proteomes" id="UP001139700">
    <property type="component" value="Unassembled WGS sequence"/>
</dbReference>
<evidence type="ECO:0000313" key="2">
    <source>
        <dbReference type="EMBL" id="MCF0039675.1"/>
    </source>
</evidence>
<reference evidence="2" key="1">
    <citation type="submission" date="2021-12" db="EMBL/GenBank/DDBJ databases">
        <title>Novel species in genus Dyadobacter.</title>
        <authorList>
            <person name="Ma C."/>
        </authorList>
    </citation>
    <scope>NUCLEOTIDE SEQUENCE</scope>
    <source>
        <strain evidence="2">CY399</strain>
    </source>
</reference>